<accession>A0A1H5HU60</accession>
<reference evidence="2 3" key="1">
    <citation type="submission" date="2016-10" db="EMBL/GenBank/DDBJ databases">
        <authorList>
            <person name="de Groot N.N."/>
        </authorList>
    </citation>
    <scope>NUCLEOTIDE SEQUENCE [LARGE SCALE GENOMIC DNA]</scope>
    <source>
        <strain evidence="2 3">DSM 22274</strain>
    </source>
</reference>
<dbReference type="RefSeq" id="WP_074710903.1">
    <property type="nucleotide sequence ID" value="NZ_FNTV01000001.1"/>
</dbReference>
<protein>
    <submittedName>
        <fullName evidence="2">SnoaL-like domain-containing protein</fullName>
    </submittedName>
</protein>
<sequence>MTPEELKSLVGFEKSIQWWWSSGDPTGYMDALAEDVTYGDPLADYLLVGREAVREHFKRIHGDAGITRQEHLNEVSRSISTDAGLLAFTFNTYQQDGTGEETLFLSWNMSLIFRKTDGTWLMTHGHLSLRHSWDVDNIQKLRNSWNLDSIRK</sequence>
<dbReference type="Proteomes" id="UP000182725">
    <property type="component" value="Unassembled WGS sequence"/>
</dbReference>
<dbReference type="Gene3D" id="3.10.450.50">
    <property type="match status" value="1"/>
</dbReference>
<feature type="domain" description="SnoaL-like" evidence="1">
    <location>
        <begin position="20"/>
        <end position="129"/>
    </location>
</feature>
<name>A0A1H5HU60_9MICC</name>
<dbReference type="InterPro" id="IPR032710">
    <property type="entry name" value="NTF2-like_dom_sf"/>
</dbReference>
<evidence type="ECO:0000259" key="1">
    <source>
        <dbReference type="Pfam" id="PF13474"/>
    </source>
</evidence>
<proteinExistence type="predicted"/>
<evidence type="ECO:0000313" key="3">
    <source>
        <dbReference type="Proteomes" id="UP000182725"/>
    </source>
</evidence>
<dbReference type="Pfam" id="PF13474">
    <property type="entry name" value="SnoaL_3"/>
    <property type="match status" value="1"/>
</dbReference>
<organism evidence="2 3">
    <name type="scientific">Arthrobacter alpinus</name>
    <dbReference type="NCBI Taxonomy" id="656366"/>
    <lineage>
        <taxon>Bacteria</taxon>
        <taxon>Bacillati</taxon>
        <taxon>Actinomycetota</taxon>
        <taxon>Actinomycetes</taxon>
        <taxon>Micrococcales</taxon>
        <taxon>Micrococcaceae</taxon>
        <taxon>Arthrobacter</taxon>
    </lineage>
</organism>
<dbReference type="InterPro" id="IPR037401">
    <property type="entry name" value="SnoaL-like"/>
</dbReference>
<evidence type="ECO:0000313" key="2">
    <source>
        <dbReference type="EMBL" id="SEE31532.1"/>
    </source>
</evidence>
<gene>
    <name evidence="2" type="ORF">SAMN04489740_1109</name>
</gene>
<dbReference type="SUPFAM" id="SSF54427">
    <property type="entry name" value="NTF2-like"/>
    <property type="match status" value="1"/>
</dbReference>
<dbReference type="AlphaFoldDB" id="A0A1H5HU60"/>
<dbReference type="EMBL" id="FNTV01000001">
    <property type="protein sequence ID" value="SEE31532.1"/>
    <property type="molecule type" value="Genomic_DNA"/>
</dbReference>